<dbReference type="EMBL" id="LHPF02000007">
    <property type="protein sequence ID" value="PSC73318.1"/>
    <property type="molecule type" value="Genomic_DNA"/>
</dbReference>
<evidence type="ECO:0000256" key="9">
    <source>
        <dbReference type="ARBA" id="ARBA00024677"/>
    </source>
</evidence>
<protein>
    <recommendedName>
        <fullName evidence="4 11">T-complex protein 1 subunit gamma</fullName>
    </recommendedName>
</protein>
<feature type="region of interest" description="Disordered" evidence="12">
    <location>
        <begin position="531"/>
        <end position="560"/>
    </location>
</feature>
<evidence type="ECO:0000313" key="14">
    <source>
        <dbReference type="Proteomes" id="UP000239649"/>
    </source>
</evidence>
<comment type="subunit">
    <text evidence="3">Heterooligomeric complex of about 850 to 900 kDa that forms two stacked rings, 12 to 16 nm in diameter.</text>
</comment>
<keyword evidence="7 10" id="KW-0067">ATP-binding</keyword>
<comment type="function">
    <text evidence="9">Molecular chaperone; assists the folding of proteins upon ATP hydrolysis. Known to play a role, in vitro, in the folding of actin and tubulin.</text>
</comment>
<name>A0A2P6VGX1_9CHLO</name>
<keyword evidence="5" id="KW-0963">Cytoplasm</keyword>
<dbReference type="GO" id="GO:0051082">
    <property type="term" value="F:unfolded protein binding"/>
    <property type="evidence" value="ECO:0007669"/>
    <property type="project" value="InterPro"/>
</dbReference>
<keyword evidence="14" id="KW-1185">Reference proteome</keyword>
<evidence type="ECO:0000256" key="4">
    <source>
        <dbReference type="ARBA" id="ARBA00017187"/>
    </source>
</evidence>
<evidence type="ECO:0000313" key="13">
    <source>
        <dbReference type="EMBL" id="PSC73318.1"/>
    </source>
</evidence>
<evidence type="ECO:0000256" key="7">
    <source>
        <dbReference type="ARBA" id="ARBA00022840"/>
    </source>
</evidence>
<dbReference type="PROSITE" id="PS00750">
    <property type="entry name" value="TCP1_1"/>
    <property type="match status" value="1"/>
</dbReference>
<evidence type="ECO:0000256" key="6">
    <source>
        <dbReference type="ARBA" id="ARBA00022741"/>
    </source>
</evidence>
<proteinExistence type="inferred from homology"/>
<evidence type="ECO:0000256" key="11">
    <source>
        <dbReference type="RuleBase" id="RU004191"/>
    </source>
</evidence>
<dbReference type="STRING" id="554055.A0A2P6VGX1"/>
<evidence type="ECO:0000256" key="3">
    <source>
        <dbReference type="ARBA" id="ARBA00011531"/>
    </source>
</evidence>
<evidence type="ECO:0000256" key="8">
    <source>
        <dbReference type="ARBA" id="ARBA00023186"/>
    </source>
</evidence>
<gene>
    <name evidence="13" type="ORF">C2E20_3308</name>
</gene>
<dbReference type="NCBIfam" id="NF041083">
    <property type="entry name" value="thermosome_beta"/>
    <property type="match status" value="1"/>
</dbReference>
<dbReference type="SUPFAM" id="SSF48592">
    <property type="entry name" value="GroEL equatorial domain-like"/>
    <property type="match status" value="1"/>
</dbReference>
<dbReference type="InterPro" id="IPR017998">
    <property type="entry name" value="Chaperone_TCP-1"/>
</dbReference>
<accession>A0A2P6VGX1</accession>
<dbReference type="Gene3D" id="3.50.7.10">
    <property type="entry name" value="GroEL"/>
    <property type="match status" value="1"/>
</dbReference>
<dbReference type="InterPro" id="IPR027413">
    <property type="entry name" value="GROEL-like_equatorial_sf"/>
</dbReference>
<dbReference type="GO" id="GO:0005524">
    <property type="term" value="F:ATP binding"/>
    <property type="evidence" value="ECO:0007669"/>
    <property type="project" value="UniProtKB-KW"/>
</dbReference>
<sequence>MMGAPVTVLQANTKRDSGKKAQYGNIMAGKAVADIVRTTLGPRAMLKMLLDANGGIVLTNDGNAILREIDVSHPAAKSIIELSRTQDEEVGDGTTSVIILAGEMLAAAEPHLERHLHPTTIIRGYVRALEDAVKIIDEVAFPIDTNDRKQMLNIVNSCIGTKFTMRFGSLIADLALDAVQTVKVEHGEGRREIDIKKYAKVEKIPGGAIEDSRVLKGVMFEKDVVVPARMRRKIENPRILLLDCPLEYKKGENQTNVEVMREEDWATLLKMEEEWIQKTCDQIVAFKPDVVITEKGISDLAAHYLVKAGISAIRRLRKTDNNRIARAAGATIVSRPDEIRESDIGTGAGLFEVRKIGDEFYTFIVDCQEPKACSIVLRGASKDVLNEVERNLHDAMGVARNVCLDPRLVPGGGAVEMAVSRGLAERAEAGAVEGVEQGPYRAVGQALEVIPRTLAQNCGANVIRTLTKLRARHAEQKGCTAGIDGNSGQIVDMKELGVWEPYQVKIQTIKTSIEAATLLLRIDDIVSGLKKRDKMAPGQSQPQPQMDDGENVDSERMLAE</sequence>
<dbReference type="PROSITE" id="PS00751">
    <property type="entry name" value="TCP1_2"/>
    <property type="match status" value="1"/>
</dbReference>
<dbReference type="InterPro" id="IPR054827">
    <property type="entry name" value="thermosome_alpha"/>
</dbReference>
<evidence type="ECO:0000256" key="1">
    <source>
        <dbReference type="ARBA" id="ARBA00004496"/>
    </source>
</evidence>
<dbReference type="PROSITE" id="PS00995">
    <property type="entry name" value="TCP1_3"/>
    <property type="match status" value="1"/>
</dbReference>
<dbReference type="CDD" id="cd03337">
    <property type="entry name" value="TCP1_gamma"/>
    <property type="match status" value="1"/>
</dbReference>
<dbReference type="FunFam" id="1.10.560.10:FF:000085">
    <property type="entry name" value="T-complex protein 1 subunit gamma"/>
    <property type="match status" value="1"/>
</dbReference>
<dbReference type="Gene3D" id="3.30.260.10">
    <property type="entry name" value="TCP-1-like chaperonin intermediate domain"/>
    <property type="match status" value="1"/>
</dbReference>
<dbReference type="InterPro" id="IPR027410">
    <property type="entry name" value="TCP-1-like_intermed_sf"/>
</dbReference>
<dbReference type="SUPFAM" id="SSF54849">
    <property type="entry name" value="GroEL-intermediate domain like"/>
    <property type="match status" value="1"/>
</dbReference>
<comment type="caution">
    <text evidence="13">The sequence shown here is derived from an EMBL/GenBank/DDBJ whole genome shotgun (WGS) entry which is preliminary data.</text>
</comment>
<dbReference type="AlphaFoldDB" id="A0A2P6VGX1"/>
<evidence type="ECO:0000256" key="5">
    <source>
        <dbReference type="ARBA" id="ARBA00022490"/>
    </source>
</evidence>
<dbReference type="OrthoDB" id="10248520at2759"/>
<comment type="subcellular location">
    <subcellularLocation>
        <location evidence="1">Cytoplasm</location>
    </subcellularLocation>
</comment>
<dbReference type="FunFam" id="1.10.560.10:FF:000073">
    <property type="entry name" value="T-complex protein 1 subunit gamma"/>
    <property type="match status" value="1"/>
</dbReference>
<dbReference type="PRINTS" id="PR00304">
    <property type="entry name" value="TCOMPLEXTCP1"/>
</dbReference>
<dbReference type="InterPro" id="IPR002423">
    <property type="entry name" value="Cpn60/GroEL/TCP-1"/>
</dbReference>
<dbReference type="Pfam" id="PF00118">
    <property type="entry name" value="Cpn60_TCP1"/>
    <property type="match status" value="1"/>
</dbReference>
<dbReference type="Proteomes" id="UP000239649">
    <property type="component" value="Unassembled WGS sequence"/>
</dbReference>
<keyword evidence="8 10" id="KW-0143">Chaperone</keyword>
<dbReference type="SUPFAM" id="SSF52029">
    <property type="entry name" value="GroEL apical domain-like"/>
    <property type="match status" value="1"/>
</dbReference>
<comment type="similarity">
    <text evidence="2 10">Belongs to the TCP-1 chaperonin family.</text>
</comment>
<evidence type="ECO:0000256" key="2">
    <source>
        <dbReference type="ARBA" id="ARBA00008020"/>
    </source>
</evidence>
<dbReference type="NCBIfam" id="TIGR02344">
    <property type="entry name" value="chap_CCT_gamma"/>
    <property type="match status" value="1"/>
</dbReference>
<dbReference type="GO" id="GO:0016887">
    <property type="term" value="F:ATP hydrolysis activity"/>
    <property type="evidence" value="ECO:0007669"/>
    <property type="project" value="InterPro"/>
</dbReference>
<dbReference type="InterPro" id="IPR053374">
    <property type="entry name" value="TCP-1_chaperonin"/>
</dbReference>
<reference evidence="13 14" key="1">
    <citation type="journal article" date="2018" name="Plant J.">
        <title>Genome sequences of Chlorella sorokiniana UTEX 1602 and Micractinium conductrix SAG 241.80: implications to maltose excretion by a green alga.</title>
        <authorList>
            <person name="Arriola M.B."/>
            <person name="Velmurugan N."/>
            <person name="Zhang Y."/>
            <person name="Plunkett M.H."/>
            <person name="Hondzo H."/>
            <person name="Barney B.M."/>
        </authorList>
    </citation>
    <scope>NUCLEOTIDE SEQUENCE [LARGE SCALE GENOMIC DNA]</scope>
    <source>
        <strain evidence="13 14">SAG 241.80</strain>
    </source>
</reference>
<keyword evidence="6 10" id="KW-0547">Nucleotide-binding</keyword>
<evidence type="ECO:0000256" key="12">
    <source>
        <dbReference type="SAM" id="MobiDB-lite"/>
    </source>
</evidence>
<evidence type="ECO:0000256" key="10">
    <source>
        <dbReference type="RuleBase" id="RU004187"/>
    </source>
</evidence>
<dbReference type="GO" id="GO:0005832">
    <property type="term" value="C:chaperonin-containing T-complex"/>
    <property type="evidence" value="ECO:0007669"/>
    <property type="project" value="UniProtKB-ARBA"/>
</dbReference>
<dbReference type="PANTHER" id="PTHR11353">
    <property type="entry name" value="CHAPERONIN"/>
    <property type="match status" value="1"/>
</dbReference>
<dbReference type="NCBIfam" id="NF041082">
    <property type="entry name" value="thermosome_alpha"/>
    <property type="match status" value="1"/>
</dbReference>
<organism evidence="13 14">
    <name type="scientific">Micractinium conductrix</name>
    <dbReference type="NCBI Taxonomy" id="554055"/>
    <lineage>
        <taxon>Eukaryota</taxon>
        <taxon>Viridiplantae</taxon>
        <taxon>Chlorophyta</taxon>
        <taxon>core chlorophytes</taxon>
        <taxon>Trebouxiophyceae</taxon>
        <taxon>Chlorellales</taxon>
        <taxon>Chlorellaceae</taxon>
        <taxon>Chlorella clade</taxon>
        <taxon>Micractinium</taxon>
    </lineage>
</organism>
<dbReference type="GO" id="GO:0140662">
    <property type="term" value="F:ATP-dependent protein folding chaperone"/>
    <property type="evidence" value="ECO:0007669"/>
    <property type="project" value="InterPro"/>
</dbReference>
<dbReference type="InterPro" id="IPR027409">
    <property type="entry name" value="GroEL-like_apical_dom_sf"/>
</dbReference>
<dbReference type="InterPro" id="IPR012719">
    <property type="entry name" value="Chap_CCT_gamma"/>
</dbReference>
<dbReference type="FunFam" id="3.50.7.10:FF:000005">
    <property type="entry name" value="T-complex protein 1 subunit gamma"/>
    <property type="match status" value="1"/>
</dbReference>
<dbReference type="Gene3D" id="1.10.560.10">
    <property type="entry name" value="GroEL-like equatorial domain"/>
    <property type="match status" value="1"/>
</dbReference>
<dbReference type="InterPro" id="IPR002194">
    <property type="entry name" value="Chaperonin_TCP-1_CS"/>
</dbReference>